<dbReference type="PANTHER" id="PTHR43479:SF11">
    <property type="entry name" value="ACREF_ENVCD OPERON REPRESSOR-RELATED"/>
    <property type="match status" value="1"/>
</dbReference>
<name>A0A4Q1RET5_9FIRM</name>
<accession>A0A4Q1RET5</accession>
<dbReference type="InterPro" id="IPR009057">
    <property type="entry name" value="Homeodomain-like_sf"/>
</dbReference>
<dbReference type="PROSITE" id="PS50977">
    <property type="entry name" value="HTH_TETR_2"/>
    <property type="match status" value="1"/>
</dbReference>
<dbReference type="RefSeq" id="WP_129256905.1">
    <property type="nucleotide sequence ID" value="NZ_SDKC01000001.1"/>
</dbReference>
<feature type="DNA-binding region" description="H-T-H motif" evidence="2">
    <location>
        <begin position="32"/>
        <end position="51"/>
    </location>
</feature>
<reference evidence="4 5" key="1">
    <citation type="submission" date="2019-01" db="EMBL/GenBank/DDBJ databases">
        <title>Blautia sp. nov. KGMB01111 isolated human feces.</title>
        <authorList>
            <person name="Park J.-E."/>
            <person name="Kim J.-S."/>
            <person name="Park S.-H."/>
        </authorList>
    </citation>
    <scope>NUCLEOTIDE SEQUENCE [LARGE SCALE GENOMIC DNA]</scope>
    <source>
        <strain evidence="4 5">KGMB01111</strain>
    </source>
</reference>
<dbReference type="SUPFAM" id="SSF46689">
    <property type="entry name" value="Homeodomain-like"/>
    <property type="match status" value="1"/>
</dbReference>
<dbReference type="Gene3D" id="1.10.357.10">
    <property type="entry name" value="Tetracycline Repressor, domain 2"/>
    <property type="match status" value="1"/>
</dbReference>
<dbReference type="Proteomes" id="UP000290106">
    <property type="component" value="Unassembled WGS sequence"/>
</dbReference>
<dbReference type="GO" id="GO:0003677">
    <property type="term" value="F:DNA binding"/>
    <property type="evidence" value="ECO:0007669"/>
    <property type="project" value="UniProtKB-UniRule"/>
</dbReference>
<dbReference type="EMBL" id="SDKC01000001">
    <property type="protein sequence ID" value="RXS74074.1"/>
    <property type="molecule type" value="Genomic_DNA"/>
</dbReference>
<evidence type="ECO:0000313" key="4">
    <source>
        <dbReference type="EMBL" id="RXS74074.1"/>
    </source>
</evidence>
<dbReference type="InterPro" id="IPR023772">
    <property type="entry name" value="DNA-bd_HTH_TetR-type_CS"/>
</dbReference>
<dbReference type="Pfam" id="PF00440">
    <property type="entry name" value="TetR_N"/>
    <property type="match status" value="1"/>
</dbReference>
<proteinExistence type="predicted"/>
<keyword evidence="1 2" id="KW-0238">DNA-binding</keyword>
<sequence>MGKVDHNKQQKRESLLDSAFSLFIDNGFNKTSISDIVKNAGVAKGTFYLYFKDKYDIRNHLIAHKASQVFQNSYLKLQKHTEIRDFEDQVIFIMDDILDQLASNLNLVRLLSKHLSWGFFKNSLFFTPSEDTPSIHTIYDKMLQNANHTYHSPELMMYLILELVNGTSYNAILYQQPVGLEELKPHLHQAVRGIFDQYRTDETAGDSKH</sequence>
<dbReference type="PRINTS" id="PR00455">
    <property type="entry name" value="HTHTETR"/>
</dbReference>
<keyword evidence="5" id="KW-1185">Reference proteome</keyword>
<gene>
    <name evidence="4" type="ORF">ETP43_01640</name>
</gene>
<comment type="caution">
    <text evidence="4">The sequence shown here is derived from an EMBL/GenBank/DDBJ whole genome shotgun (WGS) entry which is preliminary data.</text>
</comment>
<dbReference type="InterPro" id="IPR001647">
    <property type="entry name" value="HTH_TetR"/>
</dbReference>
<dbReference type="PROSITE" id="PS01081">
    <property type="entry name" value="HTH_TETR_1"/>
    <property type="match status" value="1"/>
</dbReference>
<evidence type="ECO:0000259" key="3">
    <source>
        <dbReference type="PROSITE" id="PS50977"/>
    </source>
</evidence>
<organism evidence="4 5">
    <name type="scientific">Blautia faecicola</name>
    <dbReference type="NCBI Taxonomy" id="2509240"/>
    <lineage>
        <taxon>Bacteria</taxon>
        <taxon>Bacillati</taxon>
        <taxon>Bacillota</taxon>
        <taxon>Clostridia</taxon>
        <taxon>Lachnospirales</taxon>
        <taxon>Lachnospiraceae</taxon>
        <taxon>Blautia</taxon>
    </lineage>
</organism>
<dbReference type="AlphaFoldDB" id="A0A4Q1RET5"/>
<evidence type="ECO:0000313" key="5">
    <source>
        <dbReference type="Proteomes" id="UP000290106"/>
    </source>
</evidence>
<evidence type="ECO:0000256" key="2">
    <source>
        <dbReference type="PROSITE-ProRule" id="PRU00335"/>
    </source>
</evidence>
<dbReference type="InterPro" id="IPR050624">
    <property type="entry name" value="HTH-type_Tx_Regulator"/>
</dbReference>
<dbReference type="OrthoDB" id="9812484at2"/>
<dbReference type="PANTHER" id="PTHR43479">
    <property type="entry name" value="ACREF/ENVCD OPERON REPRESSOR-RELATED"/>
    <property type="match status" value="1"/>
</dbReference>
<evidence type="ECO:0000256" key="1">
    <source>
        <dbReference type="ARBA" id="ARBA00023125"/>
    </source>
</evidence>
<feature type="domain" description="HTH tetR-type" evidence="3">
    <location>
        <begin position="9"/>
        <end position="69"/>
    </location>
</feature>
<protein>
    <submittedName>
        <fullName evidence="4">TetR/AcrR family transcriptional regulator</fullName>
    </submittedName>
</protein>